<dbReference type="Gene3D" id="2.40.100.20">
    <property type="match status" value="1"/>
</dbReference>
<feature type="chain" id="PRO_5047070053" evidence="1">
    <location>
        <begin position="21"/>
        <end position="154"/>
    </location>
</feature>
<keyword evidence="4" id="KW-1185">Reference proteome</keyword>
<dbReference type="PROSITE" id="PS51257">
    <property type="entry name" value="PROKAR_LIPOPROTEIN"/>
    <property type="match status" value="1"/>
</dbReference>
<comment type="caution">
    <text evidence="3">The sequence shown here is derived from an EMBL/GenBank/DDBJ whole genome shotgun (WGS) entry which is preliminary data.</text>
</comment>
<dbReference type="Pfam" id="PF18050">
    <property type="entry name" value="Cyclophil_like2"/>
    <property type="match status" value="1"/>
</dbReference>
<feature type="signal peptide" evidence="1">
    <location>
        <begin position="1"/>
        <end position="20"/>
    </location>
</feature>
<evidence type="ECO:0000313" key="3">
    <source>
        <dbReference type="EMBL" id="MFD2572455.1"/>
    </source>
</evidence>
<reference evidence="4" key="1">
    <citation type="journal article" date="2019" name="Int. J. Syst. Evol. Microbiol.">
        <title>The Global Catalogue of Microorganisms (GCM) 10K type strain sequencing project: providing services to taxonomists for standard genome sequencing and annotation.</title>
        <authorList>
            <consortium name="The Broad Institute Genomics Platform"/>
            <consortium name="The Broad Institute Genome Sequencing Center for Infectious Disease"/>
            <person name="Wu L."/>
            <person name="Ma J."/>
        </authorList>
    </citation>
    <scope>NUCLEOTIDE SEQUENCE [LARGE SCALE GENOMIC DNA]</scope>
    <source>
        <strain evidence="4">KCTC 42805</strain>
    </source>
</reference>
<dbReference type="InterPro" id="IPR029000">
    <property type="entry name" value="Cyclophilin-like_dom_sf"/>
</dbReference>
<name>A0ABW5M677_9BACT</name>
<dbReference type="InterPro" id="IPR041183">
    <property type="entry name" value="Cyclophilin-like"/>
</dbReference>
<dbReference type="SUPFAM" id="SSF50891">
    <property type="entry name" value="Cyclophilin-like"/>
    <property type="match status" value="1"/>
</dbReference>
<evidence type="ECO:0000259" key="2">
    <source>
        <dbReference type="Pfam" id="PF18050"/>
    </source>
</evidence>
<evidence type="ECO:0000313" key="4">
    <source>
        <dbReference type="Proteomes" id="UP001597469"/>
    </source>
</evidence>
<accession>A0ABW5M677</accession>
<evidence type="ECO:0000256" key="1">
    <source>
        <dbReference type="SAM" id="SignalP"/>
    </source>
</evidence>
<feature type="domain" description="Cyclophilin-like" evidence="2">
    <location>
        <begin position="44"/>
        <end position="152"/>
    </location>
</feature>
<sequence>MKRTHLLLVLIVLVAMGGMACKTDNSMPQPTQSDSTKSANRLRIRVGSHSFTATLLNNATVTAFKAKLPITLSMKELNRNEKFADLPTSLPTNAVNPRTIQAGDLMLYGANTLVLFYETFQTSYSYTKLGHIENSQGLATALGSGNVSVTFELE</sequence>
<gene>
    <name evidence="3" type="ORF">ACFSUS_17580</name>
</gene>
<keyword evidence="1" id="KW-0732">Signal</keyword>
<organism evidence="3 4">
    <name type="scientific">Spirosoma soli</name>
    <dbReference type="NCBI Taxonomy" id="1770529"/>
    <lineage>
        <taxon>Bacteria</taxon>
        <taxon>Pseudomonadati</taxon>
        <taxon>Bacteroidota</taxon>
        <taxon>Cytophagia</taxon>
        <taxon>Cytophagales</taxon>
        <taxon>Cytophagaceae</taxon>
        <taxon>Spirosoma</taxon>
    </lineage>
</organism>
<protein>
    <submittedName>
        <fullName evidence="3">Cyclophilin-like fold protein</fullName>
    </submittedName>
</protein>
<dbReference type="EMBL" id="JBHULN010000010">
    <property type="protein sequence ID" value="MFD2572455.1"/>
    <property type="molecule type" value="Genomic_DNA"/>
</dbReference>
<proteinExistence type="predicted"/>
<dbReference type="Proteomes" id="UP001597469">
    <property type="component" value="Unassembled WGS sequence"/>
</dbReference>
<dbReference type="RefSeq" id="WP_381524868.1">
    <property type="nucleotide sequence ID" value="NZ_JBHULN010000010.1"/>
</dbReference>